<dbReference type="AlphaFoldDB" id="A0A6I3IYE6"/>
<reference evidence="1 2" key="1">
    <citation type="submission" date="2019-10" db="EMBL/GenBank/DDBJ databases">
        <title>Nocardioides novel species isolated from the excrement of Marmot.</title>
        <authorList>
            <person name="Zhang G."/>
        </authorList>
    </citation>
    <scope>NUCLEOTIDE SEQUENCE [LARGE SCALE GENOMIC DNA]</scope>
    <source>
        <strain evidence="2">zg-579</strain>
    </source>
</reference>
<keyword evidence="2" id="KW-1185">Reference proteome</keyword>
<comment type="caution">
    <text evidence="1">The sequence shown here is derived from an EMBL/GenBank/DDBJ whole genome shotgun (WGS) entry which is preliminary data.</text>
</comment>
<gene>
    <name evidence="1" type="ORF">GGQ22_01205</name>
</gene>
<evidence type="ECO:0000313" key="2">
    <source>
        <dbReference type="Proteomes" id="UP000433406"/>
    </source>
</evidence>
<evidence type="ECO:0000313" key="1">
    <source>
        <dbReference type="EMBL" id="MTB93691.1"/>
    </source>
</evidence>
<dbReference type="Proteomes" id="UP000433406">
    <property type="component" value="Unassembled WGS sequence"/>
</dbReference>
<dbReference type="RefSeq" id="WP_154612942.1">
    <property type="nucleotide sequence ID" value="NZ_CP053660.1"/>
</dbReference>
<organism evidence="1 2">
    <name type="scientific">Nocardioides marmotae</name>
    <dbReference type="NCBI Taxonomy" id="2663857"/>
    <lineage>
        <taxon>Bacteria</taxon>
        <taxon>Bacillati</taxon>
        <taxon>Actinomycetota</taxon>
        <taxon>Actinomycetes</taxon>
        <taxon>Propionibacteriales</taxon>
        <taxon>Nocardioidaceae</taxon>
        <taxon>Nocardioides</taxon>
    </lineage>
</organism>
<protein>
    <submittedName>
        <fullName evidence="1">Uncharacterized protein</fullName>
    </submittedName>
</protein>
<proteinExistence type="predicted"/>
<sequence length="77" mass="8613">MDAVTHRRHIIEVAERLVIEFAGTLPPGQVLRTVHRANRLVVHSVTDEQRAVDLCESIARRLIRDRCAEVGHPSAPA</sequence>
<name>A0A6I3IYE6_9ACTN</name>
<accession>A0A6I3IYE6</accession>
<dbReference type="EMBL" id="WLCI01000002">
    <property type="protein sequence ID" value="MTB93691.1"/>
    <property type="molecule type" value="Genomic_DNA"/>
</dbReference>